<organism evidence="1 2">
    <name type="scientific">Chitinophaga dinghuensis</name>
    <dbReference type="NCBI Taxonomy" id="1539050"/>
    <lineage>
        <taxon>Bacteria</taxon>
        <taxon>Pseudomonadati</taxon>
        <taxon>Bacteroidota</taxon>
        <taxon>Chitinophagia</taxon>
        <taxon>Chitinophagales</taxon>
        <taxon>Chitinophagaceae</taxon>
        <taxon>Chitinophaga</taxon>
    </lineage>
</organism>
<proteinExistence type="predicted"/>
<dbReference type="Proteomes" id="UP000249819">
    <property type="component" value="Unassembled WGS sequence"/>
</dbReference>
<keyword evidence="2" id="KW-1185">Reference proteome</keyword>
<sequence>MGIIKTKYNPLFAVSVQQLFYDNSICQRYQTTPEPDFDFVPTTETLQLLDKMDLVFKPSPTSGGLWVLARVGDKTGGGNYLLRYQPPRAAKLSFLMLARNPELYNFNDLPLLSGDGSLYYFSNNVGDTTALRSNLHLSKDVTGVKGSNDRMKYNGDVYTFVYSSPVAPGNAYVVHQLTGTIIQPRAIINDLTSARLLFDLSALPSGICKLFVNAAQTDIFYYLPLPAQGNLFGIIEIDLSPNLDANYRVIETDRSLQAPAPMYTIQFTKRKTTWRYRLSLTQNSPLYREMAALSAPAKSDFLNRLNIVSNDTAITFTKGNVADLAIEFVSNSPIALQEVYTSSSSSTHDKLGLQLKKYIGIAQEATVKADLPYPSLETVNQLQPPNIYSDIFLTL</sequence>
<dbReference type="EMBL" id="QLMA01000005">
    <property type="protein sequence ID" value="RAJ80147.1"/>
    <property type="molecule type" value="Genomic_DNA"/>
</dbReference>
<dbReference type="OrthoDB" id="583528at2"/>
<reference evidence="1 2" key="1">
    <citation type="submission" date="2018-06" db="EMBL/GenBank/DDBJ databases">
        <title>Genomic Encyclopedia of Archaeal and Bacterial Type Strains, Phase II (KMG-II): from individual species to whole genera.</title>
        <authorList>
            <person name="Goeker M."/>
        </authorList>
    </citation>
    <scope>NUCLEOTIDE SEQUENCE [LARGE SCALE GENOMIC DNA]</scope>
    <source>
        <strain evidence="1 2">DSM 29821</strain>
    </source>
</reference>
<protein>
    <submittedName>
        <fullName evidence="1">Uncharacterized protein</fullName>
    </submittedName>
</protein>
<gene>
    <name evidence="1" type="ORF">CLV59_105255</name>
</gene>
<accession>A0A327VVX1</accession>
<dbReference type="RefSeq" id="WP_111593160.1">
    <property type="nucleotide sequence ID" value="NZ_QLMA01000005.1"/>
</dbReference>
<name>A0A327VVX1_9BACT</name>
<dbReference type="AlphaFoldDB" id="A0A327VVX1"/>
<comment type="caution">
    <text evidence="1">The sequence shown here is derived from an EMBL/GenBank/DDBJ whole genome shotgun (WGS) entry which is preliminary data.</text>
</comment>
<evidence type="ECO:0000313" key="1">
    <source>
        <dbReference type="EMBL" id="RAJ80147.1"/>
    </source>
</evidence>
<evidence type="ECO:0000313" key="2">
    <source>
        <dbReference type="Proteomes" id="UP000249819"/>
    </source>
</evidence>